<proteinExistence type="predicted"/>
<reference evidence="2" key="1">
    <citation type="submission" date="2021-06" db="EMBL/GenBank/DDBJ databases">
        <title>Comparative genomics, transcriptomics and evolutionary studies reveal genomic signatures of adaptation to plant cell wall in hemibiotrophic fungi.</title>
        <authorList>
            <consortium name="DOE Joint Genome Institute"/>
            <person name="Baroncelli R."/>
            <person name="Diaz J.F."/>
            <person name="Benocci T."/>
            <person name="Peng M."/>
            <person name="Battaglia E."/>
            <person name="Haridas S."/>
            <person name="Andreopoulos W."/>
            <person name="Labutti K."/>
            <person name="Pangilinan J."/>
            <person name="Floch G.L."/>
            <person name="Makela M.R."/>
            <person name="Henrissat B."/>
            <person name="Grigoriev I.V."/>
            <person name="Crouch J.A."/>
            <person name="De Vries R.P."/>
            <person name="Sukno S.A."/>
            <person name="Thon M.R."/>
        </authorList>
    </citation>
    <scope>NUCLEOTIDE SEQUENCE</scope>
    <source>
        <strain evidence="2">MAFF235873</strain>
    </source>
</reference>
<keyword evidence="1" id="KW-0812">Transmembrane</keyword>
<organism evidence="2 3">
    <name type="scientific">Colletotrichum zoysiae</name>
    <dbReference type="NCBI Taxonomy" id="1216348"/>
    <lineage>
        <taxon>Eukaryota</taxon>
        <taxon>Fungi</taxon>
        <taxon>Dikarya</taxon>
        <taxon>Ascomycota</taxon>
        <taxon>Pezizomycotina</taxon>
        <taxon>Sordariomycetes</taxon>
        <taxon>Hypocreomycetidae</taxon>
        <taxon>Glomerellales</taxon>
        <taxon>Glomerellaceae</taxon>
        <taxon>Colletotrichum</taxon>
        <taxon>Colletotrichum graminicola species complex</taxon>
    </lineage>
</organism>
<protein>
    <submittedName>
        <fullName evidence="2">Uncharacterized protein</fullName>
    </submittedName>
</protein>
<keyword evidence="1" id="KW-1133">Transmembrane helix</keyword>
<dbReference type="Proteomes" id="UP001232148">
    <property type="component" value="Unassembled WGS sequence"/>
</dbReference>
<evidence type="ECO:0000313" key="2">
    <source>
        <dbReference type="EMBL" id="KAK2035079.1"/>
    </source>
</evidence>
<gene>
    <name evidence="2" type="ORF">LX32DRAFT_253179</name>
</gene>
<evidence type="ECO:0000313" key="3">
    <source>
        <dbReference type="Proteomes" id="UP001232148"/>
    </source>
</evidence>
<feature type="transmembrane region" description="Helical" evidence="1">
    <location>
        <begin position="29"/>
        <end position="49"/>
    </location>
</feature>
<name>A0AAD9HW27_9PEZI</name>
<accession>A0AAD9HW27</accession>
<sequence length="143" mass="16591">MFFPFPSSRFAPCRTPGSWIEVTAGFCRLSGWGGLLIFNLHIFFIFLFYDASLCMPHKLRYTNKPRKHECVRERKVTGPVCLSRKIIKSMWPIVFGCLRPLLCIENNKACIRPPKTRRCSPRYGNSWTQRLRDLSPVLGRPPS</sequence>
<dbReference type="EMBL" id="MU842810">
    <property type="protein sequence ID" value="KAK2035079.1"/>
    <property type="molecule type" value="Genomic_DNA"/>
</dbReference>
<dbReference type="AlphaFoldDB" id="A0AAD9HW27"/>
<keyword evidence="1" id="KW-0472">Membrane</keyword>
<comment type="caution">
    <text evidence="2">The sequence shown here is derived from an EMBL/GenBank/DDBJ whole genome shotgun (WGS) entry which is preliminary data.</text>
</comment>
<keyword evidence="3" id="KW-1185">Reference proteome</keyword>
<evidence type="ECO:0000256" key="1">
    <source>
        <dbReference type="SAM" id="Phobius"/>
    </source>
</evidence>